<dbReference type="InterPro" id="IPR010325">
    <property type="entry name" value="Rhamnogal_lyase"/>
</dbReference>
<dbReference type="SUPFAM" id="SSF49785">
    <property type="entry name" value="Galactose-binding domain-like"/>
    <property type="match status" value="1"/>
</dbReference>
<evidence type="ECO:0000259" key="3">
    <source>
        <dbReference type="Pfam" id="PF14686"/>
    </source>
</evidence>
<dbReference type="InterPro" id="IPR051850">
    <property type="entry name" value="Polysacch_Lyase_4"/>
</dbReference>
<dbReference type="InterPro" id="IPR013784">
    <property type="entry name" value="Carb-bd-like_fold"/>
</dbReference>
<dbReference type="Gene3D" id="2.60.40.1120">
    <property type="entry name" value="Carboxypeptidase-like, regulatory domain"/>
    <property type="match status" value="1"/>
</dbReference>
<dbReference type="CDD" id="cd10317">
    <property type="entry name" value="RGL4_C"/>
    <property type="match status" value="1"/>
</dbReference>
<dbReference type="InterPro" id="IPR029413">
    <property type="entry name" value="RG-lyase_II"/>
</dbReference>
<dbReference type="InterPro" id="IPR008979">
    <property type="entry name" value="Galactose-bd-like_sf"/>
</dbReference>
<evidence type="ECO:0000259" key="2">
    <source>
        <dbReference type="Pfam" id="PF14683"/>
    </source>
</evidence>
<dbReference type="Pfam" id="PF06045">
    <property type="entry name" value="Rhamnogal_lyase"/>
    <property type="match status" value="1"/>
</dbReference>
<dbReference type="InterPro" id="IPR014718">
    <property type="entry name" value="GH-type_carb-bd"/>
</dbReference>
<dbReference type="PANTHER" id="PTHR32018:SF6">
    <property type="entry name" value="RHAMNOGALACTURONAN ENDOLYASE"/>
    <property type="match status" value="1"/>
</dbReference>
<feature type="domain" description="Rhamnogalacturonan lyase" evidence="2">
    <location>
        <begin position="418"/>
        <end position="605"/>
    </location>
</feature>
<evidence type="ECO:0000256" key="1">
    <source>
        <dbReference type="ARBA" id="ARBA00022729"/>
    </source>
</evidence>
<evidence type="ECO:0000313" key="4">
    <source>
        <dbReference type="EMBL" id="KAL2348988.1"/>
    </source>
</evidence>
<evidence type="ECO:0000313" key="5">
    <source>
        <dbReference type="Proteomes" id="UP001603857"/>
    </source>
</evidence>
<dbReference type="EMBL" id="JBGMDY010000001">
    <property type="protein sequence ID" value="KAL2348988.1"/>
    <property type="molecule type" value="Genomic_DNA"/>
</dbReference>
<dbReference type="Pfam" id="PF14683">
    <property type="entry name" value="CBM-like"/>
    <property type="match status" value="1"/>
</dbReference>
<reference evidence="4 5" key="1">
    <citation type="submission" date="2024-08" db="EMBL/GenBank/DDBJ databases">
        <title>Insights into the chromosomal genome structure of Flemingia macrophylla.</title>
        <authorList>
            <person name="Ding Y."/>
            <person name="Zhao Y."/>
            <person name="Bi W."/>
            <person name="Wu M."/>
            <person name="Zhao G."/>
            <person name="Gong Y."/>
            <person name="Li W."/>
            <person name="Zhang P."/>
        </authorList>
    </citation>
    <scope>NUCLEOTIDE SEQUENCE [LARGE SCALE GENOMIC DNA]</scope>
    <source>
        <strain evidence="4">DYQJB</strain>
        <tissue evidence="4">Leaf</tissue>
    </source>
</reference>
<organism evidence="4 5">
    <name type="scientific">Flemingia macrophylla</name>
    <dbReference type="NCBI Taxonomy" id="520843"/>
    <lineage>
        <taxon>Eukaryota</taxon>
        <taxon>Viridiplantae</taxon>
        <taxon>Streptophyta</taxon>
        <taxon>Embryophyta</taxon>
        <taxon>Tracheophyta</taxon>
        <taxon>Spermatophyta</taxon>
        <taxon>Magnoliopsida</taxon>
        <taxon>eudicotyledons</taxon>
        <taxon>Gunneridae</taxon>
        <taxon>Pentapetalae</taxon>
        <taxon>rosids</taxon>
        <taxon>fabids</taxon>
        <taxon>Fabales</taxon>
        <taxon>Fabaceae</taxon>
        <taxon>Papilionoideae</taxon>
        <taxon>50 kb inversion clade</taxon>
        <taxon>NPAAA clade</taxon>
        <taxon>indigoferoid/millettioid clade</taxon>
        <taxon>Phaseoleae</taxon>
        <taxon>Flemingia</taxon>
    </lineage>
</organism>
<dbReference type="Proteomes" id="UP001603857">
    <property type="component" value="Unassembled WGS sequence"/>
</dbReference>
<sequence>MAVQLSIIMLGACSERLTFRRFLASPTTPPVKLNTKIPQQVVIENGVVSVNLSNPEGYIIQLYTGKHGVLDNKNKETDRGYFDVVWNDPSSKAGMFERYILRRGDSGFYSYIIFNRPPGFPRVVVDQIRIVYKLDENRFHYMAISDNRQRYMPTAQDRSMGQELAYKEAVLLNHPSESQFKGEVDDKYEYSIENKDNKVHGWISNDPSPVGFWLITPSNEFRNAGPVKQDLTSHVGPTTLSMFVSTHYVGKDAEISFAEGETYTKVFGPVFVYLNTVSNKQQFRSLWSDAVGQLEDGLMISLDQKISFHPINGEQWQECYESKMGGKDQPASSAYVGLAMPGYAGSWQTESKGYQFWNQADKEGHFLIKNIVPGVYNLYAWVPGFIGDYKYATKITIKPGDNINLNSIVYNPPRNGPTLWEIGSPDRSAAEFYIPDPNPMFRNRLYSDNGPDKFRQYGLWDRYSELFPDHDLVYTAGVDDYRKNWFFAHVNRKTNNTYVATTWQIQFQLQNIIPGGNYTLQLALASANNARVLVRFNDPNRPYYFSTGLIGEDNAIARHGIHGLYRLYTIVVGCNQLVKGKNVIYLTQSRATDPFEGVMYDYIRLEGPSKY</sequence>
<dbReference type="CDD" id="cd10316">
    <property type="entry name" value="RGL4_M"/>
    <property type="match status" value="1"/>
</dbReference>
<dbReference type="PANTHER" id="PTHR32018">
    <property type="entry name" value="RHAMNOGALACTURONATE LYASE FAMILY PROTEIN"/>
    <property type="match status" value="1"/>
</dbReference>
<name>A0ABD1NLH7_9FABA</name>
<dbReference type="Gene3D" id="2.60.120.260">
    <property type="entry name" value="Galactose-binding domain-like"/>
    <property type="match status" value="1"/>
</dbReference>
<keyword evidence="5" id="KW-1185">Reference proteome</keyword>
<dbReference type="AlphaFoldDB" id="A0ABD1NLH7"/>
<protein>
    <recommendedName>
        <fullName evidence="6">Rhamnogalacturonan endolyase</fullName>
    </recommendedName>
</protein>
<evidence type="ECO:0008006" key="6">
    <source>
        <dbReference type="Google" id="ProtNLM"/>
    </source>
</evidence>
<dbReference type="Gene3D" id="2.70.98.10">
    <property type="match status" value="1"/>
</dbReference>
<gene>
    <name evidence="4" type="ORF">Fmac_002988</name>
</gene>
<accession>A0ABD1NLH7</accession>
<keyword evidence="1" id="KW-0732">Signal</keyword>
<dbReference type="SUPFAM" id="SSF49452">
    <property type="entry name" value="Starch-binding domain-like"/>
    <property type="match status" value="1"/>
</dbReference>
<comment type="caution">
    <text evidence="4">The sequence shown here is derived from an EMBL/GenBank/DDBJ whole genome shotgun (WGS) entry which is preliminary data.</text>
</comment>
<dbReference type="Pfam" id="PF14686">
    <property type="entry name" value="fn3_3"/>
    <property type="match status" value="1"/>
</dbReference>
<proteinExistence type="predicted"/>
<dbReference type="InterPro" id="IPR029411">
    <property type="entry name" value="RG-lyase_III"/>
</dbReference>
<feature type="domain" description="Rhamnogalacturonan lyase" evidence="3">
    <location>
        <begin position="332"/>
        <end position="405"/>
    </location>
</feature>
<dbReference type="CDD" id="cd10320">
    <property type="entry name" value="RGL4_N"/>
    <property type="match status" value="1"/>
</dbReference>